<dbReference type="EMBL" id="JBGFUD010020557">
    <property type="protein sequence ID" value="MFH4984725.1"/>
    <property type="molecule type" value="Genomic_DNA"/>
</dbReference>
<sequence length="115" mass="12924">MAEVYVIGEITSGEGFPDCRLSCRWRLSVGGGWKVIEGERSSQTQTDLPDFSDCAQFSHPIDIHLKTKTIQGWPKLHLQVWHCDEFGRSEVYAYGSVFLPGTVGEHEVISKQIIV</sequence>
<dbReference type="PROSITE" id="PS51381">
    <property type="entry name" value="C2_B9"/>
    <property type="match status" value="1"/>
</dbReference>
<evidence type="ECO:0000313" key="8">
    <source>
        <dbReference type="EMBL" id="MFH4984725.1"/>
    </source>
</evidence>
<evidence type="ECO:0000256" key="2">
    <source>
        <dbReference type="ARBA" id="ARBA00022490"/>
    </source>
</evidence>
<dbReference type="PANTHER" id="PTHR12968:SF2">
    <property type="entry name" value="B9 DOMAIN-CONTAINING PROTEIN 2"/>
    <property type="match status" value="1"/>
</dbReference>
<dbReference type="GO" id="GO:0030030">
    <property type="term" value="P:cell projection organization"/>
    <property type="evidence" value="ECO:0007669"/>
    <property type="project" value="UniProtKB-KW"/>
</dbReference>
<evidence type="ECO:0000256" key="4">
    <source>
        <dbReference type="ARBA" id="ARBA00023212"/>
    </source>
</evidence>
<reference evidence="8 9" key="1">
    <citation type="submission" date="2024-08" db="EMBL/GenBank/DDBJ databases">
        <title>Gnathostoma spinigerum genome.</title>
        <authorList>
            <person name="Gonzalez-Bertolin B."/>
            <person name="Monzon S."/>
            <person name="Zaballos A."/>
            <person name="Jimenez P."/>
            <person name="Dekumyoy P."/>
            <person name="Varona S."/>
            <person name="Cuesta I."/>
            <person name="Sumanam S."/>
            <person name="Adisakwattana P."/>
            <person name="Gasser R.B."/>
            <person name="Hernandez-Gonzalez A."/>
            <person name="Young N.D."/>
            <person name="Perteguer M.J."/>
        </authorList>
    </citation>
    <scope>NUCLEOTIDE SEQUENCE [LARGE SCALE GENOMIC DNA]</scope>
    <source>
        <strain evidence="8">AL3</strain>
        <tissue evidence="8">Liver</tissue>
    </source>
</reference>
<keyword evidence="4" id="KW-0206">Cytoskeleton</keyword>
<protein>
    <recommendedName>
        <fullName evidence="7">B9 domain-containing protein 2</fullName>
    </recommendedName>
</protein>
<dbReference type="InterPro" id="IPR010796">
    <property type="entry name" value="C2_B9-type_dom"/>
</dbReference>
<dbReference type="AlphaFoldDB" id="A0ABD6EXP6"/>
<evidence type="ECO:0000256" key="5">
    <source>
        <dbReference type="ARBA" id="ARBA00023273"/>
    </source>
</evidence>
<evidence type="ECO:0000313" key="9">
    <source>
        <dbReference type="Proteomes" id="UP001608902"/>
    </source>
</evidence>
<gene>
    <name evidence="8" type="ORF">AB6A40_011434</name>
</gene>
<accession>A0ABD6EXP6</accession>
<evidence type="ECO:0000256" key="3">
    <source>
        <dbReference type="ARBA" id="ARBA00022794"/>
    </source>
</evidence>
<comment type="caution">
    <text evidence="8">The sequence shown here is derived from an EMBL/GenBank/DDBJ whole genome shotgun (WGS) entry which is preliminary data.</text>
</comment>
<dbReference type="Pfam" id="PF07162">
    <property type="entry name" value="B9-C2"/>
    <property type="match status" value="1"/>
</dbReference>
<dbReference type="Proteomes" id="UP001608902">
    <property type="component" value="Unassembled WGS sequence"/>
</dbReference>
<evidence type="ECO:0000256" key="1">
    <source>
        <dbReference type="ARBA" id="ARBA00004120"/>
    </source>
</evidence>
<organism evidence="8 9">
    <name type="scientific">Gnathostoma spinigerum</name>
    <dbReference type="NCBI Taxonomy" id="75299"/>
    <lineage>
        <taxon>Eukaryota</taxon>
        <taxon>Metazoa</taxon>
        <taxon>Ecdysozoa</taxon>
        <taxon>Nematoda</taxon>
        <taxon>Chromadorea</taxon>
        <taxon>Rhabditida</taxon>
        <taxon>Spirurina</taxon>
        <taxon>Gnathostomatomorpha</taxon>
        <taxon>Gnathostomatoidea</taxon>
        <taxon>Gnathostomatidae</taxon>
        <taxon>Gnathostoma</taxon>
    </lineage>
</organism>
<proteinExistence type="inferred from homology"/>
<dbReference type="PANTHER" id="PTHR12968">
    <property type="entry name" value="B9 DOMAIN-CONTAINING"/>
    <property type="match status" value="1"/>
</dbReference>
<keyword evidence="9" id="KW-1185">Reference proteome</keyword>
<evidence type="ECO:0000256" key="7">
    <source>
        <dbReference type="ARBA" id="ARBA00039272"/>
    </source>
</evidence>
<name>A0ABD6EXP6_9BILA</name>
<keyword evidence="2" id="KW-0963">Cytoplasm</keyword>
<comment type="subcellular location">
    <subcellularLocation>
        <location evidence="1">Cytoplasm</location>
        <location evidence="1">Cytoskeleton</location>
        <location evidence="1">Cilium basal body</location>
    </subcellularLocation>
</comment>
<keyword evidence="5" id="KW-0966">Cell projection</keyword>
<comment type="similarity">
    <text evidence="6">Belongs to the B9D family.</text>
</comment>
<evidence type="ECO:0000256" key="6">
    <source>
        <dbReference type="ARBA" id="ARBA00038411"/>
    </source>
</evidence>
<keyword evidence="3" id="KW-0970">Cilium biogenesis/degradation</keyword>
<dbReference type="GO" id="GO:0005929">
    <property type="term" value="C:cilium"/>
    <property type="evidence" value="ECO:0007669"/>
    <property type="project" value="UniProtKB-ARBA"/>
</dbReference>